<dbReference type="PROSITE" id="PS01186">
    <property type="entry name" value="EGF_2"/>
    <property type="match status" value="1"/>
</dbReference>
<evidence type="ECO:0000256" key="5">
    <source>
        <dbReference type="SAM" id="SignalP"/>
    </source>
</evidence>
<dbReference type="SMART" id="SM00179">
    <property type="entry name" value="EGF_CA"/>
    <property type="match status" value="1"/>
</dbReference>
<evidence type="ECO:0000313" key="8">
    <source>
        <dbReference type="Proteomes" id="UP000801492"/>
    </source>
</evidence>
<dbReference type="InterPro" id="IPR001881">
    <property type="entry name" value="EGF-like_Ca-bd_dom"/>
</dbReference>
<keyword evidence="3" id="KW-0677">Repeat</keyword>
<dbReference type="Proteomes" id="UP000801492">
    <property type="component" value="Unassembled WGS sequence"/>
</dbReference>
<evidence type="ECO:0000256" key="1">
    <source>
        <dbReference type="ARBA" id="ARBA00022536"/>
    </source>
</evidence>
<evidence type="ECO:0000259" key="6">
    <source>
        <dbReference type="PROSITE" id="PS01186"/>
    </source>
</evidence>
<dbReference type="AlphaFoldDB" id="A0A8K0CBR8"/>
<dbReference type="InterPro" id="IPR000742">
    <property type="entry name" value="EGF"/>
</dbReference>
<dbReference type="InterPro" id="IPR049883">
    <property type="entry name" value="NOTCH1_EGF-like"/>
</dbReference>
<evidence type="ECO:0000256" key="4">
    <source>
        <dbReference type="ARBA" id="ARBA00023157"/>
    </source>
</evidence>
<feature type="chain" id="PRO_5035422430" description="EGF-like domain-containing protein" evidence="5">
    <location>
        <begin position="21"/>
        <end position="438"/>
    </location>
</feature>
<dbReference type="CDD" id="cd00054">
    <property type="entry name" value="EGF_CA"/>
    <property type="match status" value="1"/>
</dbReference>
<dbReference type="PROSITE" id="PS00010">
    <property type="entry name" value="ASX_HYDROXYL"/>
    <property type="match status" value="1"/>
</dbReference>
<keyword evidence="1" id="KW-0245">EGF-like domain</keyword>
<dbReference type="InterPro" id="IPR018097">
    <property type="entry name" value="EGF_Ca-bd_CS"/>
</dbReference>
<sequence>MYHFILVFINVVMTFRVIVGYYEEYSDVDVDQERRYLRKVSQPLKTTTTAGHTTGMSNESAFTQIGDALKDIAYYLRAHKFNEYDRRYEADAETAAKEYFKIFPKPPLRSLHWEVHKFCEVSFMICIEYLSQRVKATALKRADDTAVVIQEQQWDSEQNSKQIDAVERECRIMLKTDNTIADPFQGPIERFQWRTTASYYMCWYTMKEIPQLKQLKENCDNVAYCLDPKYGVHNFDPRADDGVPYACALYSFCPDPCCPYKHLNSLEECWESPDNPCFVGNSAGRRICSLNRSQNTDFRDIVLNRWNVTCKCPNTGYEWDSKYGMCVDIDECLGGLHGCDPKREACVNLPGSFQCACRWGYARNSVNTLCEPSPALEVIRLHDEKPKTKTKGRKASSLVKKVFKILSRKNKSKRITSSLLFTLFSPLISICIEFRQTR</sequence>
<dbReference type="PANTHER" id="PTHR24050:SF28">
    <property type="entry name" value="UROMODULIN-LIKE"/>
    <property type="match status" value="1"/>
</dbReference>
<dbReference type="OrthoDB" id="5985519at2759"/>
<organism evidence="7 8">
    <name type="scientific">Ignelater luminosus</name>
    <name type="common">Cucubano</name>
    <name type="synonym">Pyrophorus luminosus</name>
    <dbReference type="NCBI Taxonomy" id="2038154"/>
    <lineage>
        <taxon>Eukaryota</taxon>
        <taxon>Metazoa</taxon>
        <taxon>Ecdysozoa</taxon>
        <taxon>Arthropoda</taxon>
        <taxon>Hexapoda</taxon>
        <taxon>Insecta</taxon>
        <taxon>Pterygota</taxon>
        <taxon>Neoptera</taxon>
        <taxon>Endopterygota</taxon>
        <taxon>Coleoptera</taxon>
        <taxon>Polyphaga</taxon>
        <taxon>Elateriformia</taxon>
        <taxon>Elateroidea</taxon>
        <taxon>Elateridae</taxon>
        <taxon>Agrypninae</taxon>
        <taxon>Pyrophorini</taxon>
        <taxon>Ignelater</taxon>
    </lineage>
</organism>
<reference evidence="7" key="1">
    <citation type="submission" date="2019-08" db="EMBL/GenBank/DDBJ databases">
        <title>The genome of the North American firefly Photinus pyralis.</title>
        <authorList>
            <consortium name="Photinus pyralis genome working group"/>
            <person name="Fallon T.R."/>
            <person name="Sander Lower S.E."/>
            <person name="Weng J.-K."/>
        </authorList>
    </citation>
    <scope>NUCLEOTIDE SEQUENCE</scope>
    <source>
        <strain evidence="7">TRF0915ILg1</strain>
        <tissue evidence="7">Whole body</tissue>
    </source>
</reference>
<evidence type="ECO:0000313" key="7">
    <source>
        <dbReference type="EMBL" id="KAF2881347.1"/>
    </source>
</evidence>
<evidence type="ECO:0000256" key="2">
    <source>
        <dbReference type="ARBA" id="ARBA00022729"/>
    </source>
</evidence>
<gene>
    <name evidence="7" type="ORF">ILUMI_24826</name>
</gene>
<dbReference type="SUPFAM" id="SSF57196">
    <property type="entry name" value="EGF/Laminin"/>
    <property type="match status" value="1"/>
</dbReference>
<keyword evidence="4" id="KW-1015">Disulfide bond</keyword>
<dbReference type="InterPro" id="IPR000152">
    <property type="entry name" value="EGF-type_Asp/Asn_hydroxyl_site"/>
</dbReference>
<feature type="domain" description="EGF-like" evidence="6">
    <location>
        <begin position="355"/>
        <end position="370"/>
    </location>
</feature>
<feature type="signal peptide" evidence="5">
    <location>
        <begin position="1"/>
        <end position="20"/>
    </location>
</feature>
<dbReference type="InterPro" id="IPR052235">
    <property type="entry name" value="Nephronectin_domain"/>
</dbReference>
<evidence type="ECO:0000256" key="3">
    <source>
        <dbReference type="ARBA" id="ARBA00022737"/>
    </source>
</evidence>
<accession>A0A8K0CBR8</accession>
<dbReference type="PANTHER" id="PTHR24050">
    <property type="entry name" value="PA14 DOMAIN-CONTAINING PROTEIN"/>
    <property type="match status" value="1"/>
</dbReference>
<dbReference type="Gene3D" id="2.10.25.10">
    <property type="entry name" value="Laminin"/>
    <property type="match status" value="1"/>
</dbReference>
<protein>
    <recommendedName>
        <fullName evidence="6">EGF-like domain-containing protein</fullName>
    </recommendedName>
</protein>
<dbReference type="PROSITE" id="PS01187">
    <property type="entry name" value="EGF_CA"/>
    <property type="match status" value="1"/>
</dbReference>
<comment type="caution">
    <text evidence="7">The sequence shown here is derived from an EMBL/GenBank/DDBJ whole genome shotgun (WGS) entry which is preliminary data.</text>
</comment>
<proteinExistence type="predicted"/>
<dbReference type="EMBL" id="VTPC01090751">
    <property type="protein sequence ID" value="KAF2881347.1"/>
    <property type="molecule type" value="Genomic_DNA"/>
</dbReference>
<dbReference type="GO" id="GO:0005509">
    <property type="term" value="F:calcium ion binding"/>
    <property type="evidence" value="ECO:0007669"/>
    <property type="project" value="InterPro"/>
</dbReference>
<keyword evidence="8" id="KW-1185">Reference proteome</keyword>
<keyword evidence="2 5" id="KW-0732">Signal</keyword>
<dbReference type="FunFam" id="2.10.25.10:FF:000038">
    <property type="entry name" value="Fibrillin 2"/>
    <property type="match status" value="1"/>
</dbReference>
<dbReference type="Pfam" id="PF07645">
    <property type="entry name" value="EGF_CA"/>
    <property type="match status" value="1"/>
</dbReference>
<name>A0A8K0CBR8_IGNLU</name>